<comment type="caution">
    <text evidence="1">The sequence shown here is derived from an EMBL/GenBank/DDBJ whole genome shotgun (WGS) entry which is preliminary data.</text>
</comment>
<name>X1I0Q3_9ZZZZ</name>
<proteinExistence type="predicted"/>
<organism evidence="1">
    <name type="scientific">marine sediment metagenome</name>
    <dbReference type="NCBI Taxonomy" id="412755"/>
    <lineage>
        <taxon>unclassified sequences</taxon>
        <taxon>metagenomes</taxon>
        <taxon>ecological metagenomes</taxon>
    </lineage>
</organism>
<sequence>YQFKGDVVYSEKVEKNFFRYYSGLKFKSLSPEEKTILEDYFSSLDLEERLSLPH</sequence>
<accession>X1I0Q3</accession>
<protein>
    <submittedName>
        <fullName evidence="1">Uncharacterized protein</fullName>
    </submittedName>
</protein>
<gene>
    <name evidence="1" type="ORF">S03H2_53903</name>
</gene>
<reference evidence="1" key="1">
    <citation type="journal article" date="2014" name="Front. Microbiol.">
        <title>High frequency of phylogenetically diverse reductive dehalogenase-homologous genes in deep subseafloor sedimentary metagenomes.</title>
        <authorList>
            <person name="Kawai M."/>
            <person name="Futagami T."/>
            <person name="Toyoda A."/>
            <person name="Takaki Y."/>
            <person name="Nishi S."/>
            <person name="Hori S."/>
            <person name="Arai W."/>
            <person name="Tsubouchi T."/>
            <person name="Morono Y."/>
            <person name="Uchiyama I."/>
            <person name="Ito T."/>
            <person name="Fujiyama A."/>
            <person name="Inagaki F."/>
            <person name="Takami H."/>
        </authorList>
    </citation>
    <scope>NUCLEOTIDE SEQUENCE</scope>
    <source>
        <strain evidence="1">Expedition CK06-06</strain>
    </source>
</reference>
<dbReference type="AlphaFoldDB" id="X1I0Q3"/>
<feature type="non-terminal residue" evidence="1">
    <location>
        <position position="1"/>
    </location>
</feature>
<evidence type="ECO:0000313" key="1">
    <source>
        <dbReference type="EMBL" id="GAH62900.1"/>
    </source>
</evidence>
<dbReference type="EMBL" id="BARU01034331">
    <property type="protein sequence ID" value="GAH62900.1"/>
    <property type="molecule type" value="Genomic_DNA"/>
</dbReference>